<dbReference type="AlphaFoldDB" id="A0A1H5Y9K1"/>
<evidence type="ECO:0000259" key="5">
    <source>
        <dbReference type="SMART" id="SM00507"/>
    </source>
</evidence>
<keyword evidence="1" id="KW-0540">Nuclease</keyword>
<dbReference type="OrthoDB" id="5292295at2"/>
<organism evidence="6 7">
    <name type="scientific">Marinobacterium lutimaris</name>
    <dbReference type="NCBI Taxonomy" id="568106"/>
    <lineage>
        <taxon>Bacteria</taxon>
        <taxon>Pseudomonadati</taxon>
        <taxon>Pseudomonadota</taxon>
        <taxon>Gammaproteobacteria</taxon>
        <taxon>Oceanospirillales</taxon>
        <taxon>Oceanospirillaceae</taxon>
        <taxon>Marinobacterium</taxon>
    </lineage>
</organism>
<dbReference type="CDD" id="cd00085">
    <property type="entry name" value="HNHc"/>
    <property type="match status" value="1"/>
</dbReference>
<accession>A0A1H5Y9K1</accession>
<dbReference type="GO" id="GO:0004519">
    <property type="term" value="F:endonuclease activity"/>
    <property type="evidence" value="ECO:0007669"/>
    <property type="project" value="InterPro"/>
</dbReference>
<evidence type="ECO:0000313" key="7">
    <source>
        <dbReference type="Proteomes" id="UP000236745"/>
    </source>
</evidence>
<evidence type="ECO:0000256" key="2">
    <source>
        <dbReference type="ARBA" id="ARBA00022801"/>
    </source>
</evidence>
<dbReference type="InterPro" id="IPR002711">
    <property type="entry name" value="HNH"/>
</dbReference>
<keyword evidence="7" id="KW-1185">Reference proteome</keyword>
<dbReference type="GO" id="GO:0008270">
    <property type="term" value="F:zinc ion binding"/>
    <property type="evidence" value="ECO:0007669"/>
    <property type="project" value="InterPro"/>
</dbReference>
<dbReference type="EMBL" id="FNVQ01000001">
    <property type="protein sequence ID" value="SEG20723.1"/>
    <property type="molecule type" value="Genomic_DNA"/>
</dbReference>
<evidence type="ECO:0000256" key="3">
    <source>
        <dbReference type="ARBA" id="ARBA00038412"/>
    </source>
</evidence>
<gene>
    <name evidence="6" type="ORF">SAMN05444390_1011674</name>
</gene>
<name>A0A1H5Y9K1_9GAMM</name>
<proteinExistence type="inferred from homology"/>
<feature type="domain" description="HNH nuclease" evidence="5">
    <location>
        <begin position="50"/>
        <end position="104"/>
    </location>
</feature>
<dbReference type="Pfam" id="PF01844">
    <property type="entry name" value="HNH"/>
    <property type="match status" value="1"/>
</dbReference>
<dbReference type="InterPro" id="IPR003615">
    <property type="entry name" value="HNH_nuc"/>
</dbReference>
<evidence type="ECO:0000256" key="4">
    <source>
        <dbReference type="ARBA" id="ARBA00040194"/>
    </source>
</evidence>
<dbReference type="Proteomes" id="UP000236745">
    <property type="component" value="Unassembled WGS sequence"/>
</dbReference>
<reference evidence="6 7" key="1">
    <citation type="submission" date="2016-10" db="EMBL/GenBank/DDBJ databases">
        <authorList>
            <person name="de Groot N.N."/>
        </authorList>
    </citation>
    <scope>NUCLEOTIDE SEQUENCE [LARGE SCALE GENOMIC DNA]</scope>
    <source>
        <strain evidence="6 7">DSM 22012</strain>
    </source>
</reference>
<sequence>MPSKPPRPCRAPACSGKTTAAHGYCEEHEHLHKPFASRKGSGRGGRPWRRKRDAIMKRDRWLCQPCKRAGRTTPAVHVDHIINKQSGGTDDDHNLEAICKPCHDAKTQKEAAHGRKQAGS</sequence>
<dbReference type="Gene3D" id="1.10.30.50">
    <property type="match status" value="1"/>
</dbReference>
<keyword evidence="2" id="KW-0378">Hydrolase</keyword>
<dbReference type="SMART" id="SM00507">
    <property type="entry name" value="HNHc"/>
    <property type="match status" value="1"/>
</dbReference>
<protein>
    <recommendedName>
        <fullName evidence="4">Putative HNH nuclease YajD</fullName>
    </recommendedName>
</protein>
<dbReference type="PANTHER" id="PTHR41286">
    <property type="entry name" value="HNH NUCLEASE YAJD-RELATED"/>
    <property type="match status" value="1"/>
</dbReference>
<dbReference type="GO" id="GO:0016787">
    <property type="term" value="F:hydrolase activity"/>
    <property type="evidence" value="ECO:0007669"/>
    <property type="project" value="UniProtKB-KW"/>
</dbReference>
<evidence type="ECO:0000256" key="1">
    <source>
        <dbReference type="ARBA" id="ARBA00022722"/>
    </source>
</evidence>
<comment type="similarity">
    <text evidence="3">Belongs to the HNH nuclease family.</text>
</comment>
<evidence type="ECO:0000313" key="6">
    <source>
        <dbReference type="EMBL" id="SEG20723.1"/>
    </source>
</evidence>
<dbReference type="RefSeq" id="WP_104002555.1">
    <property type="nucleotide sequence ID" value="NZ_FNVQ01000001.1"/>
</dbReference>
<dbReference type="PANTHER" id="PTHR41286:SF1">
    <property type="entry name" value="HNH NUCLEASE YAJD-RELATED"/>
    <property type="match status" value="1"/>
</dbReference>
<dbReference type="GO" id="GO:0003676">
    <property type="term" value="F:nucleic acid binding"/>
    <property type="evidence" value="ECO:0007669"/>
    <property type="project" value="InterPro"/>
</dbReference>
<dbReference type="GO" id="GO:0005829">
    <property type="term" value="C:cytosol"/>
    <property type="evidence" value="ECO:0007669"/>
    <property type="project" value="TreeGrafter"/>
</dbReference>